<evidence type="ECO:0000256" key="5">
    <source>
        <dbReference type="SAM" id="MobiDB-lite"/>
    </source>
</evidence>
<proteinExistence type="predicted"/>
<feature type="domain" description="Sugar phosphate transporter" evidence="7">
    <location>
        <begin position="94"/>
        <end position="369"/>
    </location>
</feature>
<feature type="transmembrane region" description="Helical" evidence="6">
    <location>
        <begin position="229"/>
        <end position="253"/>
    </location>
</feature>
<reference evidence="8 9" key="1">
    <citation type="submission" date="2011-10" db="EMBL/GenBank/DDBJ databases">
        <authorList>
            <person name="Genoscope - CEA"/>
        </authorList>
    </citation>
    <scope>NUCLEOTIDE SEQUENCE [LARGE SCALE GENOMIC DNA]</scope>
    <source>
        <strain evidence="8 9">RCC 1105</strain>
    </source>
</reference>
<organism evidence="8 9">
    <name type="scientific">Bathycoccus prasinos</name>
    <dbReference type="NCBI Taxonomy" id="41875"/>
    <lineage>
        <taxon>Eukaryota</taxon>
        <taxon>Viridiplantae</taxon>
        <taxon>Chlorophyta</taxon>
        <taxon>Mamiellophyceae</taxon>
        <taxon>Mamiellales</taxon>
        <taxon>Bathycoccaceae</taxon>
        <taxon>Bathycoccus</taxon>
    </lineage>
</organism>
<evidence type="ECO:0000259" key="7">
    <source>
        <dbReference type="Pfam" id="PF03151"/>
    </source>
</evidence>
<keyword evidence="4 6" id="KW-0472">Membrane</keyword>
<dbReference type="Proteomes" id="UP000198341">
    <property type="component" value="Chromosome 10"/>
</dbReference>
<evidence type="ECO:0000256" key="3">
    <source>
        <dbReference type="ARBA" id="ARBA00022989"/>
    </source>
</evidence>
<dbReference type="KEGG" id="bpg:Bathy10g03090"/>
<dbReference type="GeneID" id="19013384"/>
<evidence type="ECO:0000256" key="2">
    <source>
        <dbReference type="ARBA" id="ARBA00022692"/>
    </source>
</evidence>
<evidence type="ECO:0000313" key="9">
    <source>
        <dbReference type="Proteomes" id="UP000198341"/>
    </source>
</evidence>
<feature type="transmembrane region" description="Helical" evidence="6">
    <location>
        <begin position="265"/>
        <end position="283"/>
    </location>
</feature>
<evidence type="ECO:0000256" key="6">
    <source>
        <dbReference type="SAM" id="Phobius"/>
    </source>
</evidence>
<feature type="transmembrane region" description="Helical" evidence="6">
    <location>
        <begin position="207"/>
        <end position="223"/>
    </location>
</feature>
<feature type="transmembrane region" description="Helical" evidence="6">
    <location>
        <begin position="405"/>
        <end position="427"/>
    </location>
</feature>
<feature type="transmembrane region" description="Helical" evidence="6">
    <location>
        <begin position="326"/>
        <end position="346"/>
    </location>
</feature>
<protein>
    <recommendedName>
        <fullName evidence="7">Sugar phosphate transporter domain-containing protein</fullName>
    </recommendedName>
</protein>
<dbReference type="PANTHER" id="PTHR11132">
    <property type="entry name" value="SOLUTE CARRIER FAMILY 35"/>
    <property type="match status" value="1"/>
</dbReference>
<gene>
    <name evidence="8" type="ordered locus">Bathy10g03090</name>
</gene>
<feature type="transmembrane region" description="Helical" evidence="6">
    <location>
        <begin position="151"/>
        <end position="167"/>
    </location>
</feature>
<feature type="region of interest" description="Disordered" evidence="5">
    <location>
        <begin position="17"/>
        <end position="40"/>
    </location>
</feature>
<dbReference type="InterPro" id="IPR004853">
    <property type="entry name" value="Sugar_P_trans_dom"/>
</dbReference>
<dbReference type="GO" id="GO:0016020">
    <property type="term" value="C:membrane"/>
    <property type="evidence" value="ECO:0007669"/>
    <property type="project" value="UniProtKB-SubCell"/>
</dbReference>
<keyword evidence="2 6" id="KW-0812">Transmembrane</keyword>
<dbReference type="InterPro" id="IPR050186">
    <property type="entry name" value="TPT_transporter"/>
</dbReference>
<dbReference type="eggNOG" id="KOG1444">
    <property type="taxonomic scope" value="Eukaryota"/>
</dbReference>
<dbReference type="Pfam" id="PF03151">
    <property type="entry name" value="TPT"/>
    <property type="match status" value="1"/>
</dbReference>
<keyword evidence="3 6" id="KW-1133">Transmembrane helix</keyword>
<evidence type="ECO:0000313" key="8">
    <source>
        <dbReference type="EMBL" id="CCO18046.1"/>
    </source>
</evidence>
<dbReference type="EMBL" id="FO082269">
    <property type="protein sequence ID" value="CCO18046.1"/>
    <property type="molecule type" value="Genomic_DNA"/>
</dbReference>
<feature type="transmembrane region" description="Helical" evidence="6">
    <location>
        <begin position="110"/>
        <end position="130"/>
    </location>
</feature>
<name>K8EJ44_9CHLO</name>
<comment type="subcellular location">
    <subcellularLocation>
        <location evidence="1">Membrane</location>
        <topology evidence="1">Multi-pass membrane protein</topology>
    </subcellularLocation>
</comment>
<feature type="transmembrane region" description="Helical" evidence="6">
    <location>
        <begin position="295"/>
        <end position="314"/>
    </location>
</feature>
<accession>K8EJ44</accession>
<sequence>MFTAIRSAFTENTRSSVGLNDLASSGDGDNNNSGKDFPNDARKYVKLSEVVEDATDKIIPEYSHQPKAQTSSSQSPVSKKPPTYVQLVSAIVGYSLCNSQLLIINKITLAYVPAPCFLLFCQLLASGVAVRVLAELRVLVADKLDVEKAKGFLVVVFTFVTTLFANMKSIQLAPVDTFICLRSTTPLILAVLDYVFLGRDLPSAKSFGSLIGIAMGVLLYVNIDSNFSVQAYLWIVVWYVVSIFEIIYVKHLVSSIAMTTWGQTYYQNILSVPFLLMMFILLGERQVLENTEWTYGAVFFILLSCVAGLGMSFLSFHLRDMISATSFAIVGNMCKVATILVNTFIWDQHSSPTGILSLFICLGSGAMYSQAPMRDPSKSYAEREVLPCLSRQSYRWIVLQTGGKFMAICMGVLISLCVVLISIALSLEGNEVAVGTTNPFAKGRDKMG</sequence>
<dbReference type="RefSeq" id="XP_007510513.1">
    <property type="nucleotide sequence ID" value="XM_007510451.1"/>
</dbReference>
<evidence type="ECO:0000256" key="4">
    <source>
        <dbReference type="ARBA" id="ARBA00023136"/>
    </source>
</evidence>
<dbReference type="AlphaFoldDB" id="K8EJ44"/>
<evidence type="ECO:0000256" key="1">
    <source>
        <dbReference type="ARBA" id="ARBA00004141"/>
    </source>
</evidence>
<dbReference type="OrthoDB" id="417037at2759"/>
<keyword evidence="9" id="KW-1185">Reference proteome</keyword>